<feature type="signal peptide" evidence="1">
    <location>
        <begin position="1"/>
        <end position="24"/>
    </location>
</feature>
<dbReference type="VEuPathDB" id="FungiDB:BD410DRAFT_787611"/>
<proteinExistence type="predicted"/>
<evidence type="ECO:0000256" key="1">
    <source>
        <dbReference type="SAM" id="SignalP"/>
    </source>
</evidence>
<dbReference type="AlphaFoldDB" id="A0A4Y7Q7U9"/>
<reference evidence="2 3" key="1">
    <citation type="submission" date="2018-06" db="EMBL/GenBank/DDBJ databases">
        <title>A transcriptomic atlas of mushroom development highlights an independent origin of complex multicellularity.</title>
        <authorList>
            <consortium name="DOE Joint Genome Institute"/>
            <person name="Krizsan K."/>
            <person name="Almasi E."/>
            <person name="Merenyi Z."/>
            <person name="Sahu N."/>
            <person name="Viragh M."/>
            <person name="Koszo T."/>
            <person name="Mondo S."/>
            <person name="Kiss B."/>
            <person name="Balint B."/>
            <person name="Kues U."/>
            <person name="Barry K."/>
            <person name="Hegedus J.C."/>
            <person name="Henrissat B."/>
            <person name="Johnson J."/>
            <person name="Lipzen A."/>
            <person name="Ohm R."/>
            <person name="Nagy I."/>
            <person name="Pangilinan J."/>
            <person name="Yan J."/>
            <person name="Xiong Y."/>
            <person name="Grigoriev I.V."/>
            <person name="Hibbett D.S."/>
            <person name="Nagy L.G."/>
        </authorList>
    </citation>
    <scope>NUCLEOTIDE SEQUENCE [LARGE SCALE GENOMIC DNA]</scope>
    <source>
        <strain evidence="2 3">SZMC22713</strain>
    </source>
</reference>
<dbReference type="Proteomes" id="UP000294933">
    <property type="component" value="Unassembled WGS sequence"/>
</dbReference>
<keyword evidence="1" id="KW-0732">Signal</keyword>
<protein>
    <recommendedName>
        <fullName evidence="4">Secreted protein</fullName>
    </recommendedName>
</protein>
<evidence type="ECO:0000313" key="3">
    <source>
        <dbReference type="Proteomes" id="UP000294933"/>
    </source>
</evidence>
<name>A0A4Y7Q7U9_9AGAM</name>
<keyword evidence="3" id="KW-1185">Reference proteome</keyword>
<feature type="chain" id="PRO_5021353540" description="Secreted protein" evidence="1">
    <location>
        <begin position="25"/>
        <end position="87"/>
    </location>
</feature>
<dbReference type="EMBL" id="ML170171">
    <property type="protein sequence ID" value="TDL23278.1"/>
    <property type="molecule type" value="Genomic_DNA"/>
</dbReference>
<evidence type="ECO:0000313" key="2">
    <source>
        <dbReference type="EMBL" id="TDL23278.1"/>
    </source>
</evidence>
<sequence length="87" mass="9835">MLKFRKIRVLSFVIVCYWADQGNSRTAKSFDNARSSEKPASTGLTCNTPEGLSYVIRTDFVGVNTTASKKRSVRIMVFSIEAFFHSY</sequence>
<gene>
    <name evidence="2" type="ORF">BD410DRAFT_787611</name>
</gene>
<organism evidence="2 3">
    <name type="scientific">Rickenella mellea</name>
    <dbReference type="NCBI Taxonomy" id="50990"/>
    <lineage>
        <taxon>Eukaryota</taxon>
        <taxon>Fungi</taxon>
        <taxon>Dikarya</taxon>
        <taxon>Basidiomycota</taxon>
        <taxon>Agaricomycotina</taxon>
        <taxon>Agaricomycetes</taxon>
        <taxon>Hymenochaetales</taxon>
        <taxon>Rickenellaceae</taxon>
        <taxon>Rickenella</taxon>
    </lineage>
</organism>
<accession>A0A4Y7Q7U9</accession>
<evidence type="ECO:0008006" key="4">
    <source>
        <dbReference type="Google" id="ProtNLM"/>
    </source>
</evidence>